<feature type="compositionally biased region" description="Basic and acidic residues" evidence="1">
    <location>
        <begin position="43"/>
        <end position="58"/>
    </location>
</feature>
<dbReference type="AlphaFoldDB" id="A0A0C3QFW3"/>
<feature type="region of interest" description="Disordered" evidence="1">
    <location>
        <begin position="34"/>
        <end position="87"/>
    </location>
</feature>
<evidence type="ECO:0000313" key="2">
    <source>
        <dbReference type="EMBL" id="KIO25096.1"/>
    </source>
</evidence>
<dbReference type="Proteomes" id="UP000054248">
    <property type="component" value="Unassembled WGS sequence"/>
</dbReference>
<reference evidence="3" key="2">
    <citation type="submission" date="2015-01" db="EMBL/GenBank/DDBJ databases">
        <title>Evolutionary Origins and Diversification of the Mycorrhizal Mutualists.</title>
        <authorList>
            <consortium name="DOE Joint Genome Institute"/>
            <consortium name="Mycorrhizal Genomics Consortium"/>
            <person name="Kohler A."/>
            <person name="Kuo A."/>
            <person name="Nagy L.G."/>
            <person name="Floudas D."/>
            <person name="Copeland A."/>
            <person name="Barry K.W."/>
            <person name="Cichocki N."/>
            <person name="Veneault-Fourrey C."/>
            <person name="LaButti K."/>
            <person name="Lindquist E.A."/>
            <person name="Lipzen A."/>
            <person name="Lundell T."/>
            <person name="Morin E."/>
            <person name="Murat C."/>
            <person name="Riley R."/>
            <person name="Ohm R."/>
            <person name="Sun H."/>
            <person name="Tunlid A."/>
            <person name="Henrissat B."/>
            <person name="Grigoriev I.V."/>
            <person name="Hibbett D.S."/>
            <person name="Martin F."/>
        </authorList>
    </citation>
    <scope>NUCLEOTIDE SEQUENCE [LARGE SCALE GENOMIC DNA]</scope>
    <source>
        <strain evidence="3">MUT 4182</strain>
    </source>
</reference>
<keyword evidence="3" id="KW-1185">Reference proteome</keyword>
<reference evidence="2 3" key="1">
    <citation type="submission" date="2014-04" db="EMBL/GenBank/DDBJ databases">
        <authorList>
            <consortium name="DOE Joint Genome Institute"/>
            <person name="Kuo A."/>
            <person name="Girlanda M."/>
            <person name="Perotto S."/>
            <person name="Kohler A."/>
            <person name="Nagy L.G."/>
            <person name="Floudas D."/>
            <person name="Copeland A."/>
            <person name="Barry K.W."/>
            <person name="Cichocki N."/>
            <person name="Veneault-Fourrey C."/>
            <person name="LaButti K."/>
            <person name="Lindquist E.A."/>
            <person name="Lipzen A."/>
            <person name="Lundell T."/>
            <person name="Morin E."/>
            <person name="Murat C."/>
            <person name="Sun H."/>
            <person name="Tunlid A."/>
            <person name="Henrissat B."/>
            <person name="Grigoriev I.V."/>
            <person name="Hibbett D.S."/>
            <person name="Martin F."/>
            <person name="Nordberg H.P."/>
            <person name="Cantor M.N."/>
            <person name="Hua S.X."/>
        </authorList>
    </citation>
    <scope>NUCLEOTIDE SEQUENCE [LARGE SCALE GENOMIC DNA]</scope>
    <source>
        <strain evidence="2 3">MUT 4182</strain>
    </source>
</reference>
<name>A0A0C3QFW3_9AGAM</name>
<organism evidence="2 3">
    <name type="scientific">Tulasnella calospora MUT 4182</name>
    <dbReference type="NCBI Taxonomy" id="1051891"/>
    <lineage>
        <taxon>Eukaryota</taxon>
        <taxon>Fungi</taxon>
        <taxon>Dikarya</taxon>
        <taxon>Basidiomycota</taxon>
        <taxon>Agaricomycotina</taxon>
        <taxon>Agaricomycetes</taxon>
        <taxon>Cantharellales</taxon>
        <taxon>Tulasnellaceae</taxon>
        <taxon>Tulasnella</taxon>
    </lineage>
</organism>
<gene>
    <name evidence="2" type="ORF">M407DRAFT_25528</name>
</gene>
<evidence type="ECO:0000256" key="1">
    <source>
        <dbReference type="SAM" id="MobiDB-lite"/>
    </source>
</evidence>
<accession>A0A0C3QFW3</accession>
<protein>
    <submittedName>
        <fullName evidence="2">Uncharacterized protein</fullName>
    </submittedName>
</protein>
<dbReference type="EMBL" id="KN823048">
    <property type="protein sequence ID" value="KIO25096.1"/>
    <property type="molecule type" value="Genomic_DNA"/>
</dbReference>
<sequence length="87" mass="10301">MPGFTTLKSWMVPQTKEERLEKFQVELRKGNEELRMKKSAQKLLDEAKKSSKREDNRQRQRRSCQRKALLAEMVDPISGKTLRPTRL</sequence>
<dbReference type="HOGENOM" id="CLU_2484965_0_0_1"/>
<proteinExistence type="predicted"/>
<evidence type="ECO:0000313" key="3">
    <source>
        <dbReference type="Proteomes" id="UP000054248"/>
    </source>
</evidence>